<feature type="domain" description="NADH:flavin oxidoreductase/NADH oxidase N-terminal" evidence="9">
    <location>
        <begin position="67"/>
        <end position="339"/>
    </location>
</feature>
<sequence>MPSAYPRLLQPITLRGGAVLRNRALMGSMHTGLEEATAPPSEGGVRCSRPLTPGRTSQGEGWGHSLEKMGAFFAERARGGVGLMVTGGIAPNAAGRVAPFAATMASSSDARRHRTVTEMVGGAKIAMQLLHAGRYAYQPSAVAPSAKKAPIGWFTPHALSSAQVEATIGDFAAAAALAHEAGYDGVEVMGSEGYLINQFLNHRSDAWGGSFSNRMRLPVEIVRAADFILIFRLSMLDLVRDGSSWEEVVELAQAVGGGYKGAVEEAGATIINTGIGWHEARVWSGRDARVPTIATSVPRGGFAWVTQKLKGHGLSIPLVATNRINTPEVAEAVLASGQAGTVKPLA</sequence>
<dbReference type="HOGENOM" id="CLU_012153_1_0_1"/>
<dbReference type="PaxDb" id="2903-EOD26737"/>
<dbReference type="KEGG" id="ehx:EMIHUDRAFT_236524"/>
<dbReference type="GO" id="GO:0010181">
    <property type="term" value="F:FMN binding"/>
    <property type="evidence" value="ECO:0007669"/>
    <property type="project" value="InterPro"/>
</dbReference>
<dbReference type="GO" id="GO:0051536">
    <property type="term" value="F:iron-sulfur cluster binding"/>
    <property type="evidence" value="ECO:0007669"/>
    <property type="project" value="UniProtKB-KW"/>
</dbReference>
<evidence type="ECO:0000256" key="3">
    <source>
        <dbReference type="ARBA" id="ARBA00022630"/>
    </source>
</evidence>
<protein>
    <recommendedName>
        <fullName evidence="9">NADH:flavin oxidoreductase/NADH oxidase N-terminal domain-containing protein</fullName>
    </recommendedName>
</protein>
<evidence type="ECO:0000256" key="1">
    <source>
        <dbReference type="ARBA" id="ARBA00001917"/>
    </source>
</evidence>
<dbReference type="AlphaFoldDB" id="A0A0D3JTA2"/>
<evidence type="ECO:0000256" key="4">
    <source>
        <dbReference type="ARBA" id="ARBA00022643"/>
    </source>
</evidence>
<dbReference type="InterPro" id="IPR051793">
    <property type="entry name" value="NADH:flavin_oxidoreductase"/>
</dbReference>
<dbReference type="EnsemblProtists" id="EOD26737">
    <property type="protein sequence ID" value="EOD26737"/>
    <property type="gene ID" value="EMIHUDRAFT_236524"/>
</dbReference>
<dbReference type="Proteomes" id="UP000013827">
    <property type="component" value="Unassembled WGS sequence"/>
</dbReference>
<dbReference type="STRING" id="2903.R1CVM1"/>
<keyword evidence="3" id="KW-0285">Flavoprotein</keyword>
<organism evidence="10 11">
    <name type="scientific">Emiliania huxleyi (strain CCMP1516)</name>
    <dbReference type="NCBI Taxonomy" id="280463"/>
    <lineage>
        <taxon>Eukaryota</taxon>
        <taxon>Haptista</taxon>
        <taxon>Haptophyta</taxon>
        <taxon>Prymnesiophyceae</taxon>
        <taxon>Isochrysidales</taxon>
        <taxon>Noelaerhabdaceae</taxon>
        <taxon>Emiliania</taxon>
    </lineage>
</organism>
<keyword evidence="11" id="KW-1185">Reference proteome</keyword>
<dbReference type="GO" id="GO:0046872">
    <property type="term" value="F:metal ion binding"/>
    <property type="evidence" value="ECO:0007669"/>
    <property type="project" value="UniProtKB-KW"/>
</dbReference>
<keyword evidence="4" id="KW-0288">FMN</keyword>
<dbReference type="GO" id="GO:0016491">
    <property type="term" value="F:oxidoreductase activity"/>
    <property type="evidence" value="ECO:0007669"/>
    <property type="project" value="UniProtKB-KW"/>
</dbReference>
<dbReference type="Pfam" id="PF00724">
    <property type="entry name" value="Oxidored_FMN"/>
    <property type="match status" value="1"/>
</dbReference>
<keyword evidence="8" id="KW-0411">Iron-sulfur</keyword>
<dbReference type="RefSeq" id="XP_005779166.1">
    <property type="nucleotide sequence ID" value="XM_005779109.1"/>
</dbReference>
<dbReference type="PANTHER" id="PTHR42917:SF2">
    <property type="entry name" value="2,4-DIENOYL-COA REDUCTASE [(2E)-ENOYL-COA-PRODUCING]"/>
    <property type="match status" value="1"/>
</dbReference>
<evidence type="ECO:0000313" key="10">
    <source>
        <dbReference type="EnsemblProtists" id="EOD26737"/>
    </source>
</evidence>
<proteinExistence type="predicted"/>
<evidence type="ECO:0000256" key="2">
    <source>
        <dbReference type="ARBA" id="ARBA00001966"/>
    </source>
</evidence>
<name>A0A0D3JTA2_EMIH1</name>
<dbReference type="InterPro" id="IPR013785">
    <property type="entry name" value="Aldolase_TIM"/>
</dbReference>
<keyword evidence="7" id="KW-0408">Iron</keyword>
<evidence type="ECO:0000256" key="5">
    <source>
        <dbReference type="ARBA" id="ARBA00022723"/>
    </source>
</evidence>
<evidence type="ECO:0000256" key="6">
    <source>
        <dbReference type="ARBA" id="ARBA00023002"/>
    </source>
</evidence>
<keyword evidence="6" id="KW-0560">Oxidoreductase</keyword>
<accession>A0A0D3JTA2</accession>
<evidence type="ECO:0000313" key="11">
    <source>
        <dbReference type="Proteomes" id="UP000013827"/>
    </source>
</evidence>
<evidence type="ECO:0000259" key="9">
    <source>
        <dbReference type="Pfam" id="PF00724"/>
    </source>
</evidence>
<keyword evidence="5" id="KW-0479">Metal-binding</keyword>
<dbReference type="SUPFAM" id="SSF51395">
    <property type="entry name" value="FMN-linked oxidoreductases"/>
    <property type="match status" value="1"/>
</dbReference>
<dbReference type="eggNOG" id="KOG0134">
    <property type="taxonomic scope" value="Eukaryota"/>
</dbReference>
<comment type="cofactor">
    <cofactor evidence="1">
        <name>FMN</name>
        <dbReference type="ChEBI" id="CHEBI:58210"/>
    </cofactor>
</comment>
<reference evidence="10" key="2">
    <citation type="submission" date="2024-10" db="UniProtKB">
        <authorList>
            <consortium name="EnsemblProtists"/>
        </authorList>
    </citation>
    <scope>IDENTIFICATION</scope>
</reference>
<dbReference type="Gene3D" id="3.20.20.70">
    <property type="entry name" value="Aldolase class I"/>
    <property type="match status" value="1"/>
</dbReference>
<dbReference type="PANTHER" id="PTHR42917">
    <property type="entry name" value="2,4-DIENOYL-COA REDUCTASE"/>
    <property type="match status" value="1"/>
</dbReference>
<evidence type="ECO:0000256" key="8">
    <source>
        <dbReference type="ARBA" id="ARBA00023014"/>
    </source>
</evidence>
<dbReference type="GeneID" id="17272283"/>
<comment type="cofactor">
    <cofactor evidence="2">
        <name>[4Fe-4S] cluster</name>
        <dbReference type="ChEBI" id="CHEBI:49883"/>
    </cofactor>
</comment>
<dbReference type="InterPro" id="IPR001155">
    <property type="entry name" value="OxRdtase_FMN_N"/>
</dbReference>
<reference evidence="11" key="1">
    <citation type="journal article" date="2013" name="Nature">
        <title>Pan genome of the phytoplankton Emiliania underpins its global distribution.</title>
        <authorList>
            <person name="Read B.A."/>
            <person name="Kegel J."/>
            <person name="Klute M.J."/>
            <person name="Kuo A."/>
            <person name="Lefebvre S.C."/>
            <person name="Maumus F."/>
            <person name="Mayer C."/>
            <person name="Miller J."/>
            <person name="Monier A."/>
            <person name="Salamov A."/>
            <person name="Young J."/>
            <person name="Aguilar M."/>
            <person name="Claverie J.M."/>
            <person name="Frickenhaus S."/>
            <person name="Gonzalez K."/>
            <person name="Herman E.K."/>
            <person name="Lin Y.C."/>
            <person name="Napier J."/>
            <person name="Ogata H."/>
            <person name="Sarno A.F."/>
            <person name="Shmutz J."/>
            <person name="Schroeder D."/>
            <person name="de Vargas C."/>
            <person name="Verret F."/>
            <person name="von Dassow P."/>
            <person name="Valentin K."/>
            <person name="Van de Peer Y."/>
            <person name="Wheeler G."/>
            <person name="Dacks J.B."/>
            <person name="Delwiche C.F."/>
            <person name="Dyhrman S.T."/>
            <person name="Glockner G."/>
            <person name="John U."/>
            <person name="Richards T."/>
            <person name="Worden A.Z."/>
            <person name="Zhang X."/>
            <person name="Grigoriev I.V."/>
            <person name="Allen A.E."/>
            <person name="Bidle K."/>
            <person name="Borodovsky M."/>
            <person name="Bowler C."/>
            <person name="Brownlee C."/>
            <person name="Cock J.M."/>
            <person name="Elias M."/>
            <person name="Gladyshev V.N."/>
            <person name="Groth M."/>
            <person name="Guda C."/>
            <person name="Hadaegh A."/>
            <person name="Iglesias-Rodriguez M.D."/>
            <person name="Jenkins J."/>
            <person name="Jones B.M."/>
            <person name="Lawson T."/>
            <person name="Leese F."/>
            <person name="Lindquist E."/>
            <person name="Lobanov A."/>
            <person name="Lomsadze A."/>
            <person name="Malik S.B."/>
            <person name="Marsh M.E."/>
            <person name="Mackinder L."/>
            <person name="Mock T."/>
            <person name="Mueller-Roeber B."/>
            <person name="Pagarete A."/>
            <person name="Parker M."/>
            <person name="Probert I."/>
            <person name="Quesneville H."/>
            <person name="Raines C."/>
            <person name="Rensing S.A."/>
            <person name="Riano-Pachon D.M."/>
            <person name="Richier S."/>
            <person name="Rokitta S."/>
            <person name="Shiraiwa Y."/>
            <person name="Soanes D.M."/>
            <person name="van der Giezen M."/>
            <person name="Wahlund T.M."/>
            <person name="Williams B."/>
            <person name="Wilson W."/>
            <person name="Wolfe G."/>
            <person name="Wurch L.L."/>
        </authorList>
    </citation>
    <scope>NUCLEOTIDE SEQUENCE</scope>
</reference>
<evidence type="ECO:0000256" key="7">
    <source>
        <dbReference type="ARBA" id="ARBA00023004"/>
    </source>
</evidence>